<dbReference type="InterPro" id="IPR003838">
    <property type="entry name" value="ABC3_permease_C"/>
</dbReference>
<keyword evidence="3 7" id="KW-0812">Transmembrane</keyword>
<dbReference type="PANTHER" id="PTHR30572:SF4">
    <property type="entry name" value="ABC TRANSPORTER PERMEASE YTRF"/>
    <property type="match status" value="1"/>
</dbReference>
<feature type="transmembrane region" description="Helical" evidence="7">
    <location>
        <begin position="477"/>
        <end position="496"/>
    </location>
</feature>
<evidence type="ECO:0000256" key="4">
    <source>
        <dbReference type="ARBA" id="ARBA00022989"/>
    </source>
</evidence>
<comment type="similarity">
    <text evidence="6">Belongs to the ABC-4 integral membrane protein family.</text>
</comment>
<reference evidence="10" key="1">
    <citation type="journal article" date="2019" name="Int. J. Syst. Evol. Microbiol.">
        <title>The Global Catalogue of Microorganisms (GCM) 10K type strain sequencing project: providing services to taxonomists for standard genome sequencing and annotation.</title>
        <authorList>
            <consortium name="The Broad Institute Genomics Platform"/>
            <consortium name="The Broad Institute Genome Sequencing Center for Infectious Disease"/>
            <person name="Wu L."/>
            <person name="Ma J."/>
        </authorList>
    </citation>
    <scope>NUCLEOTIDE SEQUENCE [LARGE SCALE GENOMIC DNA]</scope>
    <source>
        <strain evidence="10">JCM 3369</strain>
    </source>
</reference>
<feature type="domain" description="ABC3 transporter permease C-terminal" evidence="8">
    <location>
        <begin position="799"/>
        <end position="919"/>
    </location>
</feature>
<evidence type="ECO:0000313" key="10">
    <source>
        <dbReference type="Proteomes" id="UP001595955"/>
    </source>
</evidence>
<keyword evidence="2" id="KW-1003">Cell membrane</keyword>
<proteinExistence type="inferred from homology"/>
<feature type="transmembrane region" description="Helical" evidence="7">
    <location>
        <begin position="563"/>
        <end position="582"/>
    </location>
</feature>
<evidence type="ECO:0000256" key="6">
    <source>
        <dbReference type="ARBA" id="ARBA00038076"/>
    </source>
</evidence>
<dbReference type="RefSeq" id="WP_122823290.1">
    <property type="nucleotide sequence ID" value="NZ_CP033325.1"/>
</dbReference>
<keyword evidence="10" id="KW-1185">Reference proteome</keyword>
<evidence type="ECO:0000256" key="2">
    <source>
        <dbReference type="ARBA" id="ARBA00022475"/>
    </source>
</evidence>
<evidence type="ECO:0000256" key="3">
    <source>
        <dbReference type="ARBA" id="ARBA00022692"/>
    </source>
</evidence>
<feature type="transmembrane region" description="Helical" evidence="7">
    <location>
        <begin position="358"/>
        <end position="382"/>
    </location>
</feature>
<dbReference type="Proteomes" id="UP001595955">
    <property type="component" value="Unassembled WGS sequence"/>
</dbReference>
<protein>
    <submittedName>
        <fullName evidence="9">FtsX-like permease family protein</fullName>
    </submittedName>
</protein>
<keyword evidence="4 7" id="KW-1133">Transmembrane helix</keyword>
<evidence type="ECO:0000256" key="1">
    <source>
        <dbReference type="ARBA" id="ARBA00004651"/>
    </source>
</evidence>
<dbReference type="PANTHER" id="PTHR30572">
    <property type="entry name" value="MEMBRANE COMPONENT OF TRANSPORTER-RELATED"/>
    <property type="match status" value="1"/>
</dbReference>
<evidence type="ECO:0000313" key="9">
    <source>
        <dbReference type="EMBL" id="MFC4554096.1"/>
    </source>
</evidence>
<evidence type="ECO:0000256" key="5">
    <source>
        <dbReference type="ARBA" id="ARBA00023136"/>
    </source>
</evidence>
<evidence type="ECO:0000256" key="7">
    <source>
        <dbReference type="SAM" id="Phobius"/>
    </source>
</evidence>
<feature type="transmembrane region" description="Helical" evidence="7">
    <location>
        <begin position="508"/>
        <end position="529"/>
    </location>
</feature>
<dbReference type="Pfam" id="PF02687">
    <property type="entry name" value="FtsX"/>
    <property type="match status" value="1"/>
</dbReference>
<sequence>MTGLPGLAWRQLRANLAVPLALAVLVLLVAFVVTAWPRVLADVDDRQVAYETDGVSVLRRDVIGVQLGQQPGLPAAPEPGTTGLEPDVEASLGGLLAGLEELRAAQPEPLRGILGEPRATVETPEVDIRPVEGGEIGRPRVSFKSDPYLTDHVELVDGAWPAEPPTADPFAARTPEGMTLTEEELAALQAEADALHARPVQVALSVDAAEVLQWDVGKEREAPGSERTLLLTGTFAPLDPDEDYWGHNPRSAAPYVVDDLNFGTSASAAAYVHPAWDLAPPLPMPMAEPSVRMWFGVDGGALTADAVPEALAQLRGFTAANQPLGESASAEPLSQRFGSELPEVLTRILAQQSVTSTVLAVVAAGPLGVTLAVFLLGARLLVSRCRSSLALLRARGGSGVQLRTMMAAEGLALALPAAAAGAALAIALVPGRTSTGDLALAGGVALVPAALLALATSPRGLREARADLGTSRARLRWVGEVVVLALAAVGVVLLGQRGIQPGDGDTDPLLAAVPLLLALATCVVVMRAYPWPVRALQGALGRRRGVTAFLGAARAVREPAGGLVPAVALVVGVSVALFSAVLGSTVSEGVQGTAWTAVGADLRLSGPVFDAETVGRITGVEGVAAAATVADAGTIGVTAGGQTHRVELVALDPEAFRAVQADAVGIDELPTGLGPVTGDRLPAVLSTSLGAGPGADGVSASIGGSTPLDVVGVMEDVAGAGAAADFVVVDHATAEELTGQVLRPRVLLLAVEAGADPGQVLERVRAIEPDALAENPSADAQNFLASPMAGGMSAALGTAVVLSVLLVLVAVVLTQLMGAPQRARLLAVLRTLGLHRRQGQGIVAWELAPLAVVSVVAGAALGIAVPWVMLGAMDVTALTGGDRQPDLVLDPLVLAAVLGGLLLVAAVAVGVSTMMSRRADLATQLRTGEG</sequence>
<dbReference type="EMBL" id="JBHSGF010000001">
    <property type="protein sequence ID" value="MFC4554096.1"/>
    <property type="molecule type" value="Genomic_DNA"/>
</dbReference>
<feature type="transmembrane region" description="Helical" evidence="7">
    <location>
        <begin position="792"/>
        <end position="814"/>
    </location>
</feature>
<organism evidence="9 10">
    <name type="scientific">Georgenia faecalis</name>
    <dbReference type="NCBI Taxonomy" id="2483799"/>
    <lineage>
        <taxon>Bacteria</taxon>
        <taxon>Bacillati</taxon>
        <taxon>Actinomycetota</taxon>
        <taxon>Actinomycetes</taxon>
        <taxon>Micrococcales</taxon>
        <taxon>Bogoriellaceae</taxon>
        <taxon>Georgenia</taxon>
    </lineage>
</organism>
<keyword evidence="5 7" id="KW-0472">Membrane</keyword>
<feature type="transmembrane region" description="Helical" evidence="7">
    <location>
        <begin position="438"/>
        <end position="456"/>
    </location>
</feature>
<feature type="transmembrane region" description="Helical" evidence="7">
    <location>
        <begin position="847"/>
        <end position="872"/>
    </location>
</feature>
<gene>
    <name evidence="9" type="ORF">ACFO3F_02450</name>
</gene>
<name>A0ABV9D6A2_9MICO</name>
<feature type="transmembrane region" description="Helical" evidence="7">
    <location>
        <begin position="892"/>
        <end position="911"/>
    </location>
</feature>
<evidence type="ECO:0000259" key="8">
    <source>
        <dbReference type="Pfam" id="PF02687"/>
    </source>
</evidence>
<comment type="subcellular location">
    <subcellularLocation>
        <location evidence="1">Cell membrane</location>
        <topology evidence="1">Multi-pass membrane protein</topology>
    </subcellularLocation>
</comment>
<feature type="transmembrane region" description="Helical" evidence="7">
    <location>
        <begin position="402"/>
        <end position="426"/>
    </location>
</feature>
<accession>A0ABV9D6A2</accession>
<dbReference type="InterPro" id="IPR050250">
    <property type="entry name" value="Macrolide_Exporter_MacB"/>
</dbReference>
<comment type="caution">
    <text evidence="9">The sequence shown here is derived from an EMBL/GenBank/DDBJ whole genome shotgun (WGS) entry which is preliminary data.</text>
</comment>